<gene>
    <name evidence="2" type="ORF">FCIRC_10128</name>
</gene>
<keyword evidence="1" id="KW-0472">Membrane</keyword>
<reference evidence="3" key="1">
    <citation type="journal article" date="2020" name="BMC Genomics">
        <title>Correction to: Identification and distribution of gene clusters required for synthesis of sphingolipid metabolism inhibitors in diverse species of the filamentous fungus Fusarium.</title>
        <authorList>
            <person name="Kim H.S."/>
            <person name="Lohmar J.M."/>
            <person name="Busman M."/>
            <person name="Brown D.W."/>
            <person name="Naumann T.A."/>
            <person name="Divon H.H."/>
            <person name="Lysoe E."/>
            <person name="Uhlig S."/>
            <person name="Proctor R.H."/>
        </authorList>
    </citation>
    <scope>NUCLEOTIDE SEQUENCE [LARGE SCALE GENOMIC DNA]</scope>
    <source>
        <strain evidence="3">NRRL 25331</strain>
    </source>
</reference>
<dbReference type="Proteomes" id="UP000572754">
    <property type="component" value="Unassembled WGS sequence"/>
</dbReference>
<protein>
    <submittedName>
        <fullName evidence="2">Low-affinity hexose transporter HXT3</fullName>
    </submittedName>
</protein>
<reference evidence="2 3" key="2">
    <citation type="submission" date="2020-05" db="EMBL/GenBank/DDBJ databases">
        <title>Identification and distribution of gene clusters putatively required for synthesis of sphingolipid metabolism inhibitors in phylogenetically diverse species of the filamentous fungus Fusarium.</title>
        <authorList>
            <person name="Kim H.-S."/>
            <person name="Busman M."/>
            <person name="Brown D.W."/>
            <person name="Divon H."/>
            <person name="Uhlig S."/>
            <person name="Proctor R.H."/>
        </authorList>
    </citation>
    <scope>NUCLEOTIDE SEQUENCE [LARGE SCALE GENOMIC DNA]</scope>
    <source>
        <strain evidence="2 3">NRRL 25331</strain>
    </source>
</reference>
<dbReference type="InterPro" id="IPR036259">
    <property type="entry name" value="MFS_trans_sf"/>
</dbReference>
<evidence type="ECO:0000313" key="2">
    <source>
        <dbReference type="EMBL" id="KAF5666596.1"/>
    </source>
</evidence>
<accession>A0A8H5T8K3</accession>
<name>A0A8H5T8K3_FUSCI</name>
<evidence type="ECO:0000313" key="3">
    <source>
        <dbReference type="Proteomes" id="UP000572754"/>
    </source>
</evidence>
<evidence type="ECO:0000256" key="1">
    <source>
        <dbReference type="SAM" id="Phobius"/>
    </source>
</evidence>
<keyword evidence="3" id="KW-1185">Reference proteome</keyword>
<keyword evidence="1" id="KW-0812">Transmembrane</keyword>
<organism evidence="2 3">
    <name type="scientific">Fusarium circinatum</name>
    <name type="common">Pitch canker fungus</name>
    <name type="synonym">Gibberella circinata</name>
    <dbReference type="NCBI Taxonomy" id="48490"/>
    <lineage>
        <taxon>Eukaryota</taxon>
        <taxon>Fungi</taxon>
        <taxon>Dikarya</taxon>
        <taxon>Ascomycota</taxon>
        <taxon>Pezizomycotina</taxon>
        <taxon>Sordariomycetes</taxon>
        <taxon>Hypocreomycetidae</taxon>
        <taxon>Hypocreales</taxon>
        <taxon>Nectriaceae</taxon>
        <taxon>Fusarium</taxon>
        <taxon>Fusarium fujikuroi species complex</taxon>
    </lineage>
</organism>
<proteinExistence type="predicted"/>
<keyword evidence="1" id="KW-1133">Transmembrane helix</keyword>
<sequence>MYHRSGDHTPTFFTHLAPRTAFRITPGFSSLTPFADAGTSYAFGYVFAGMNLAGTVIFCFFLYESKTLSLEVIDMMYCLPYLKARESAKWTPPGYVNREKKDQFYFEEMATGKDAEKVVVHIDSGVE</sequence>
<feature type="transmembrane region" description="Helical" evidence="1">
    <location>
        <begin position="42"/>
        <end position="63"/>
    </location>
</feature>
<comment type="caution">
    <text evidence="2">The sequence shown here is derived from an EMBL/GenBank/DDBJ whole genome shotgun (WGS) entry which is preliminary data.</text>
</comment>
<dbReference type="AlphaFoldDB" id="A0A8H5T8K3"/>
<dbReference type="EMBL" id="JAAQPE010000367">
    <property type="protein sequence ID" value="KAF5666596.1"/>
    <property type="molecule type" value="Genomic_DNA"/>
</dbReference>
<dbReference type="Gene3D" id="1.20.1250.20">
    <property type="entry name" value="MFS general substrate transporter like domains"/>
    <property type="match status" value="1"/>
</dbReference>